<evidence type="ECO:0000256" key="1">
    <source>
        <dbReference type="ARBA" id="ARBA00004651"/>
    </source>
</evidence>
<feature type="transmembrane region" description="Helical" evidence="11">
    <location>
        <begin position="201"/>
        <end position="227"/>
    </location>
</feature>
<evidence type="ECO:0000256" key="5">
    <source>
        <dbReference type="ARBA" id="ARBA00022723"/>
    </source>
</evidence>
<dbReference type="Gene3D" id="2.70.150.10">
    <property type="entry name" value="Calcium-transporting ATPase, cytoplasmic transduction domain A"/>
    <property type="match status" value="1"/>
</dbReference>
<dbReference type="Proteomes" id="UP000024816">
    <property type="component" value="Unassembled WGS sequence"/>
</dbReference>
<dbReference type="Pfam" id="PF19335">
    <property type="entry name" value="HMBD"/>
    <property type="match status" value="1"/>
</dbReference>
<feature type="domain" description="Heavy metal binding" evidence="15">
    <location>
        <begin position="90"/>
        <end position="115"/>
    </location>
</feature>
<proteinExistence type="inferred from homology"/>
<dbReference type="PRINTS" id="PR00119">
    <property type="entry name" value="CATATPASE"/>
</dbReference>
<dbReference type="CDD" id="cd02094">
    <property type="entry name" value="P-type_ATPase_Cu-like"/>
    <property type="match status" value="1"/>
</dbReference>
<feature type="transmembrane region" description="Helical" evidence="11">
    <location>
        <begin position="393"/>
        <end position="415"/>
    </location>
</feature>
<dbReference type="PANTHER" id="PTHR43520">
    <property type="entry name" value="ATP7, ISOFORM B"/>
    <property type="match status" value="1"/>
</dbReference>
<dbReference type="InterPro" id="IPR027256">
    <property type="entry name" value="P-typ_ATPase_IB"/>
</dbReference>
<evidence type="ECO:0000256" key="8">
    <source>
        <dbReference type="ARBA" id="ARBA00022967"/>
    </source>
</evidence>
<comment type="subcellular location">
    <subcellularLocation>
        <location evidence="1">Cell membrane</location>
        <topology evidence="1">Multi-pass membrane protein</topology>
    </subcellularLocation>
</comment>
<protein>
    <submittedName>
        <fullName evidence="16">Copper/silver efflux P-type ATPase</fullName>
    </submittedName>
</protein>
<keyword evidence="6 11" id="KW-0547">Nucleotide-binding</keyword>
<dbReference type="PROSITE" id="PS00154">
    <property type="entry name" value="ATPASE_E1_E2"/>
    <property type="match status" value="1"/>
</dbReference>
<evidence type="ECO:0000256" key="6">
    <source>
        <dbReference type="ARBA" id="ARBA00022741"/>
    </source>
</evidence>
<feature type="transmembrane region" description="Helical" evidence="11">
    <location>
        <begin position="135"/>
        <end position="155"/>
    </location>
</feature>
<evidence type="ECO:0000256" key="12">
    <source>
        <dbReference type="SAM" id="MobiDB-lite"/>
    </source>
</evidence>
<dbReference type="InterPro" id="IPR036412">
    <property type="entry name" value="HAD-like_sf"/>
</dbReference>
<evidence type="ECO:0000256" key="13">
    <source>
        <dbReference type="SAM" id="SignalP"/>
    </source>
</evidence>
<reference evidence="16 17" key="1">
    <citation type="journal article" date="2014" name="Antonie Van Leeuwenhoek">
        <title>Hyphomonas beringensis sp. nov. and Hyphomonas chukchiensis sp. nov., isolated from surface seawater of the Bering Sea and Chukchi Sea.</title>
        <authorList>
            <person name="Li C."/>
            <person name="Lai Q."/>
            <person name="Li G."/>
            <person name="Dong C."/>
            <person name="Wang J."/>
            <person name="Liao Y."/>
            <person name="Shao Z."/>
        </authorList>
    </citation>
    <scope>NUCLEOTIDE SEQUENCE [LARGE SCALE GENOMIC DNA]</scope>
    <source>
        <strain evidence="16 17">VP2</strain>
    </source>
</reference>
<dbReference type="GO" id="GO:0060003">
    <property type="term" value="P:copper ion export"/>
    <property type="evidence" value="ECO:0007669"/>
    <property type="project" value="UniProtKB-ARBA"/>
</dbReference>
<dbReference type="Gene3D" id="3.40.1110.10">
    <property type="entry name" value="Calcium-transporting ATPase, cytoplasmic domain N"/>
    <property type="match status" value="1"/>
</dbReference>
<dbReference type="InterPro" id="IPR044492">
    <property type="entry name" value="P_typ_ATPase_HD_dom"/>
</dbReference>
<gene>
    <name evidence="16" type="ORF">HJA_00375</name>
</gene>
<sequence length="791" mass="83564">MFRSLVFLTARLVPTAAPASLTSRQTGPGRIGAHLSFWRDHPYLYGMTQDHSGHHDHEGSGSHCHHDHGAKPDKPDSAYDYIPPGYTGTVWTCPMHPQVRETSNTGCPICGMALEAETATAEEDTSELDDMTRRFWVGVVLSIPLLVLTMGEMIPGVSLPGFTKTPAFNWVQAALATPVVAWCGWPFFVRGWRSVVNRSPNMFTLIALGTGVAYLYSLAATVVPGIFPDTLRGHDGRVPVYFESAAVITTLVLLGQVLELRARRATSGAIRALLQLTPPTARIVREDGTEEDIELEEVKTGDRLRVRPGESVPVDGEILEGNSSVDESMVTGEPVPVEKAKGDTVTGGTVNQTGTFVMQATHVGDETLLSRIVKMVAEAQRSRAPIQGLADTVSGWFVPAVVLVAVTTFVIWLLVGPEPRFAHALVNAVAVLIIACPCALGLATPMSIMVATGKGAQAGVLIRNADALETMEKVDTIVVDKTGTLTEGHPELVTVEPVEGFSEEDLLTLAAGVETSSEHPLAAAIVRGAEKRDLKPGKASGFQSTTGEGAEADVDSRKVAVGNAKLMQRIGAFDEVLASKADDYRAKGQTVMFVAVDGSPAGLIGVADPIKETTQDAIDRLHAEGLRVVMLTGDNETTARAVAKTLGIDEVHADVSPEDKKDVVAKLQEGGAVVAMAGDGINDAPALALANVGIAMGTGTDVAMESAGVTLVKGDLMGAAKARTLSHATMRNIRQNLFFAFVYNSLGVPVAAGILYPVFGLLLSPMIAAAAMSLSSVSVISNALRLRALKL</sequence>
<dbReference type="GO" id="GO:0005507">
    <property type="term" value="F:copper ion binding"/>
    <property type="evidence" value="ECO:0007669"/>
    <property type="project" value="TreeGrafter"/>
</dbReference>
<keyword evidence="5 11" id="KW-0479">Metal-binding</keyword>
<dbReference type="STRING" id="1280952.HJA_00375"/>
<keyword evidence="7 11" id="KW-0067">ATP-binding</keyword>
<keyword evidence="10 11" id="KW-0472">Membrane</keyword>
<keyword evidence="8" id="KW-1278">Translocase</keyword>
<dbReference type="EMBL" id="ARYJ01000001">
    <property type="protein sequence ID" value="KCZ90947.1"/>
    <property type="molecule type" value="Genomic_DNA"/>
</dbReference>
<dbReference type="InterPro" id="IPR045800">
    <property type="entry name" value="HMBD"/>
</dbReference>
<evidence type="ECO:0000256" key="11">
    <source>
        <dbReference type="RuleBase" id="RU362081"/>
    </source>
</evidence>
<keyword evidence="4 11" id="KW-0812">Transmembrane</keyword>
<feature type="transmembrane region" description="Helical" evidence="11">
    <location>
        <begin position="239"/>
        <end position="258"/>
    </location>
</feature>
<evidence type="ECO:0000256" key="2">
    <source>
        <dbReference type="ARBA" id="ARBA00006024"/>
    </source>
</evidence>
<keyword evidence="3 11" id="KW-1003">Cell membrane</keyword>
<dbReference type="InterPro" id="IPR023214">
    <property type="entry name" value="HAD_sf"/>
</dbReference>
<evidence type="ECO:0000256" key="4">
    <source>
        <dbReference type="ARBA" id="ARBA00022692"/>
    </source>
</evidence>
<evidence type="ECO:0000313" key="16">
    <source>
        <dbReference type="EMBL" id="KCZ90947.1"/>
    </source>
</evidence>
<dbReference type="GO" id="GO:0005524">
    <property type="term" value="F:ATP binding"/>
    <property type="evidence" value="ECO:0007669"/>
    <property type="project" value="UniProtKB-UniRule"/>
</dbReference>
<dbReference type="PATRIC" id="fig|1280952.3.peg.75"/>
<dbReference type="InterPro" id="IPR059000">
    <property type="entry name" value="ATPase_P-type_domA"/>
</dbReference>
<dbReference type="InterPro" id="IPR023299">
    <property type="entry name" value="ATPase_P-typ_cyto_dom_N"/>
</dbReference>
<dbReference type="NCBIfam" id="TIGR01494">
    <property type="entry name" value="ATPase_P-type"/>
    <property type="match status" value="1"/>
</dbReference>
<feature type="region of interest" description="Disordered" evidence="12">
    <location>
        <begin position="49"/>
        <end position="78"/>
    </location>
</feature>
<keyword evidence="17" id="KW-1185">Reference proteome</keyword>
<evidence type="ECO:0000313" key="17">
    <source>
        <dbReference type="Proteomes" id="UP000024816"/>
    </source>
</evidence>
<evidence type="ECO:0000259" key="14">
    <source>
        <dbReference type="Pfam" id="PF00122"/>
    </source>
</evidence>
<name>A0A059FK15_9PROT</name>
<dbReference type="InterPro" id="IPR018303">
    <property type="entry name" value="ATPase_P-typ_P_site"/>
</dbReference>
<feature type="transmembrane region" description="Helical" evidence="11">
    <location>
        <begin position="762"/>
        <end position="784"/>
    </location>
</feature>
<dbReference type="GO" id="GO:0043682">
    <property type="term" value="F:P-type divalent copper transporter activity"/>
    <property type="evidence" value="ECO:0007669"/>
    <property type="project" value="TreeGrafter"/>
</dbReference>
<keyword evidence="13" id="KW-0732">Signal</keyword>
<accession>A0A059FK15</accession>
<evidence type="ECO:0000256" key="9">
    <source>
        <dbReference type="ARBA" id="ARBA00022989"/>
    </source>
</evidence>
<dbReference type="GO" id="GO:0016887">
    <property type="term" value="F:ATP hydrolysis activity"/>
    <property type="evidence" value="ECO:0007669"/>
    <property type="project" value="InterPro"/>
</dbReference>
<evidence type="ECO:0000256" key="10">
    <source>
        <dbReference type="ARBA" id="ARBA00023136"/>
    </source>
</evidence>
<dbReference type="GO" id="GO:0055070">
    <property type="term" value="P:copper ion homeostasis"/>
    <property type="evidence" value="ECO:0007669"/>
    <property type="project" value="TreeGrafter"/>
</dbReference>
<dbReference type="InterPro" id="IPR001757">
    <property type="entry name" value="P_typ_ATPase"/>
</dbReference>
<dbReference type="eggNOG" id="COG2217">
    <property type="taxonomic scope" value="Bacteria"/>
</dbReference>
<feature type="chain" id="PRO_5001577477" evidence="13">
    <location>
        <begin position="20"/>
        <end position="791"/>
    </location>
</feature>
<dbReference type="Gene3D" id="3.40.50.1000">
    <property type="entry name" value="HAD superfamily/HAD-like"/>
    <property type="match status" value="1"/>
</dbReference>
<dbReference type="SUPFAM" id="SSF56784">
    <property type="entry name" value="HAD-like"/>
    <property type="match status" value="1"/>
</dbReference>
<dbReference type="PRINTS" id="PR00943">
    <property type="entry name" value="CUATPASE"/>
</dbReference>
<dbReference type="Pfam" id="PF00122">
    <property type="entry name" value="E1-E2_ATPase"/>
    <property type="match status" value="1"/>
</dbReference>
<dbReference type="SUPFAM" id="SSF81653">
    <property type="entry name" value="Calcium ATPase, transduction domain A"/>
    <property type="match status" value="1"/>
</dbReference>
<keyword evidence="9 11" id="KW-1133">Transmembrane helix</keyword>
<dbReference type="NCBIfam" id="TIGR01525">
    <property type="entry name" value="ATPase-IB_hvy"/>
    <property type="match status" value="1"/>
</dbReference>
<dbReference type="SUPFAM" id="SSF81665">
    <property type="entry name" value="Calcium ATPase, transmembrane domain M"/>
    <property type="match status" value="1"/>
</dbReference>
<evidence type="ECO:0000256" key="3">
    <source>
        <dbReference type="ARBA" id="ARBA00022475"/>
    </source>
</evidence>
<feature type="compositionally biased region" description="Basic and acidic residues" evidence="12">
    <location>
        <begin position="51"/>
        <end position="60"/>
    </location>
</feature>
<evidence type="ECO:0000259" key="15">
    <source>
        <dbReference type="Pfam" id="PF19335"/>
    </source>
</evidence>
<dbReference type="NCBIfam" id="TIGR01511">
    <property type="entry name" value="ATPase-IB1_Cu"/>
    <property type="match status" value="1"/>
</dbReference>
<dbReference type="SFLD" id="SFLDS00003">
    <property type="entry name" value="Haloacid_Dehalogenase"/>
    <property type="match status" value="1"/>
</dbReference>
<dbReference type="InterPro" id="IPR023298">
    <property type="entry name" value="ATPase_P-typ_TM_dom_sf"/>
</dbReference>
<feature type="transmembrane region" description="Helical" evidence="11">
    <location>
        <begin position="737"/>
        <end position="756"/>
    </location>
</feature>
<organism evidence="16 17">
    <name type="scientific">Hyphomonas jannaschiana VP2</name>
    <dbReference type="NCBI Taxonomy" id="1280952"/>
    <lineage>
        <taxon>Bacteria</taxon>
        <taxon>Pseudomonadati</taxon>
        <taxon>Pseudomonadota</taxon>
        <taxon>Alphaproteobacteria</taxon>
        <taxon>Hyphomonadales</taxon>
        <taxon>Hyphomonadaceae</taxon>
        <taxon>Hyphomonas</taxon>
    </lineage>
</organism>
<evidence type="ECO:0000256" key="7">
    <source>
        <dbReference type="ARBA" id="ARBA00022840"/>
    </source>
</evidence>
<comment type="similarity">
    <text evidence="2 11">Belongs to the cation transport ATPase (P-type) (TC 3.A.3) family. Type IB subfamily.</text>
</comment>
<dbReference type="InterPro" id="IPR008250">
    <property type="entry name" value="ATPase_P-typ_transduc_dom_A_sf"/>
</dbReference>
<feature type="transmembrane region" description="Helical" evidence="11">
    <location>
        <begin position="421"/>
        <end position="444"/>
    </location>
</feature>
<dbReference type="PANTHER" id="PTHR43520:SF8">
    <property type="entry name" value="P-TYPE CU(+) TRANSPORTER"/>
    <property type="match status" value="1"/>
</dbReference>
<feature type="signal peptide" evidence="13">
    <location>
        <begin position="1"/>
        <end position="19"/>
    </location>
</feature>
<dbReference type="AlphaFoldDB" id="A0A059FK15"/>
<dbReference type="GO" id="GO:0005886">
    <property type="term" value="C:plasma membrane"/>
    <property type="evidence" value="ECO:0007669"/>
    <property type="project" value="UniProtKB-SubCell"/>
</dbReference>
<feature type="domain" description="P-type ATPase A" evidence="14">
    <location>
        <begin position="276"/>
        <end position="376"/>
    </location>
</feature>
<feature type="transmembrane region" description="Helical" evidence="11">
    <location>
        <begin position="167"/>
        <end position="189"/>
    </location>
</feature>
<feature type="compositionally biased region" description="Basic and acidic residues" evidence="12">
    <location>
        <begin position="67"/>
        <end position="77"/>
    </location>
</feature>
<dbReference type="SFLD" id="SFLDG00002">
    <property type="entry name" value="C1.7:_P-type_atpase_like"/>
    <property type="match status" value="1"/>
</dbReference>
<dbReference type="SFLD" id="SFLDF00027">
    <property type="entry name" value="p-type_atpase"/>
    <property type="match status" value="1"/>
</dbReference>
<comment type="caution">
    <text evidence="16">The sequence shown here is derived from an EMBL/GenBank/DDBJ whole genome shotgun (WGS) entry which is preliminary data.</text>
</comment>
<dbReference type="Pfam" id="PF00702">
    <property type="entry name" value="Hydrolase"/>
    <property type="match status" value="1"/>
</dbReference>
<dbReference type="FunFam" id="2.70.150.10:FF:000020">
    <property type="entry name" value="Copper-exporting P-type ATPase A"/>
    <property type="match status" value="1"/>
</dbReference>